<dbReference type="Proteomes" id="UP000199603">
    <property type="component" value="Unassembled WGS sequence"/>
</dbReference>
<evidence type="ECO:0000313" key="3">
    <source>
        <dbReference type="Proteomes" id="UP000199603"/>
    </source>
</evidence>
<dbReference type="RefSeq" id="WP_091239776.1">
    <property type="nucleotide sequence ID" value="NZ_FNAG01000002.1"/>
</dbReference>
<protein>
    <recommendedName>
        <fullName evidence="4">DUF3558 domain-containing protein</fullName>
    </recommendedName>
</protein>
<evidence type="ECO:0000313" key="2">
    <source>
        <dbReference type="EMBL" id="SDD35529.1"/>
    </source>
</evidence>
<proteinExistence type="predicted"/>
<feature type="chain" id="PRO_5011631848" description="DUF3558 domain-containing protein" evidence="1">
    <location>
        <begin position="32"/>
        <end position="171"/>
    </location>
</feature>
<keyword evidence="3" id="KW-1185">Reference proteome</keyword>
<dbReference type="InterPro" id="IPR006311">
    <property type="entry name" value="TAT_signal"/>
</dbReference>
<evidence type="ECO:0008006" key="4">
    <source>
        <dbReference type="Google" id="ProtNLM"/>
    </source>
</evidence>
<feature type="signal peptide" evidence="1">
    <location>
        <begin position="1"/>
        <end position="31"/>
    </location>
</feature>
<dbReference type="EMBL" id="FNAG01000002">
    <property type="protein sequence ID" value="SDD35529.1"/>
    <property type="molecule type" value="Genomic_DNA"/>
</dbReference>
<organism evidence="2 3">
    <name type="scientific">Aquimonas voraii</name>
    <dbReference type="NCBI Taxonomy" id="265719"/>
    <lineage>
        <taxon>Bacteria</taxon>
        <taxon>Pseudomonadati</taxon>
        <taxon>Pseudomonadota</taxon>
        <taxon>Gammaproteobacteria</taxon>
        <taxon>Lysobacterales</taxon>
        <taxon>Lysobacteraceae</taxon>
        <taxon>Aquimonas</taxon>
    </lineage>
</organism>
<reference evidence="2 3" key="1">
    <citation type="submission" date="2016-10" db="EMBL/GenBank/DDBJ databases">
        <authorList>
            <person name="de Groot N.N."/>
        </authorList>
    </citation>
    <scope>NUCLEOTIDE SEQUENCE [LARGE SCALE GENOMIC DNA]</scope>
    <source>
        <strain evidence="2 3">DSM 16957</strain>
    </source>
</reference>
<sequence>MSAPRCFHSHARRRRVLSCAAALLVAASASAAAAEAAPQDPCALLDAADYARVFPAAGGALESKPYVGRRSAECLWTDAQGQRSLRLVLYPTKDAARPLAQLERQRIADPQALSLDVDGLPALHSGDRSQLSVAVGPMLLSLIGSAPLPPVAAQALASKVIAQVHGAEVQP</sequence>
<accession>A0A1G6U2F2</accession>
<evidence type="ECO:0000256" key="1">
    <source>
        <dbReference type="SAM" id="SignalP"/>
    </source>
</evidence>
<dbReference type="PROSITE" id="PS51318">
    <property type="entry name" value="TAT"/>
    <property type="match status" value="1"/>
</dbReference>
<name>A0A1G6U2F2_9GAMM</name>
<keyword evidence="1" id="KW-0732">Signal</keyword>
<gene>
    <name evidence="2" type="ORF">SAMN04488509_102130</name>
</gene>
<dbReference type="AlphaFoldDB" id="A0A1G6U2F2"/>